<evidence type="ECO:0000256" key="6">
    <source>
        <dbReference type="ARBA" id="ARBA00022840"/>
    </source>
</evidence>
<dbReference type="InterPro" id="IPR008271">
    <property type="entry name" value="Ser/Thr_kinase_AS"/>
</dbReference>
<dbReference type="PROSITE" id="PS00108">
    <property type="entry name" value="PROTEIN_KINASE_ST"/>
    <property type="match status" value="1"/>
</dbReference>
<evidence type="ECO:0000256" key="7">
    <source>
        <dbReference type="ARBA" id="ARBA00047899"/>
    </source>
</evidence>
<evidence type="ECO:0000256" key="2">
    <source>
        <dbReference type="ARBA" id="ARBA00022527"/>
    </source>
</evidence>
<dbReference type="Proteomes" id="UP000007879">
    <property type="component" value="Unassembled WGS sequence"/>
</dbReference>
<dbReference type="CDD" id="cd14003">
    <property type="entry name" value="STKc_AMPK-like"/>
    <property type="match status" value="1"/>
</dbReference>
<dbReference type="GO" id="GO:0005737">
    <property type="term" value="C:cytoplasm"/>
    <property type="evidence" value="ECO:0007669"/>
    <property type="project" value="TreeGrafter"/>
</dbReference>
<evidence type="ECO:0000313" key="13">
    <source>
        <dbReference type="Proteomes" id="UP000007879"/>
    </source>
</evidence>
<keyword evidence="13" id="KW-1185">Reference proteome</keyword>
<feature type="domain" description="Protein kinase" evidence="11">
    <location>
        <begin position="73"/>
        <end position="334"/>
    </location>
</feature>
<accession>A0A1X7V0S2</accession>
<dbReference type="EnsemblMetazoa" id="Aqu2.1.33551_001">
    <property type="protein sequence ID" value="Aqu2.1.33551_001"/>
    <property type="gene ID" value="Aqu2.1.33551"/>
</dbReference>
<proteinExistence type="predicted"/>
<dbReference type="PANTHER" id="PTHR24346:SF79">
    <property type="entry name" value="PROTEIN KINASE DOMAIN-CONTAINING PROTEIN"/>
    <property type="match status" value="1"/>
</dbReference>
<dbReference type="PROSITE" id="PS50011">
    <property type="entry name" value="PROTEIN_KINASE_DOM"/>
    <property type="match status" value="1"/>
</dbReference>
<dbReference type="AlphaFoldDB" id="A0A1X7V0S2"/>
<dbReference type="OrthoDB" id="193931at2759"/>
<dbReference type="InterPro" id="IPR000719">
    <property type="entry name" value="Prot_kinase_dom"/>
</dbReference>
<dbReference type="InterPro" id="IPR011009">
    <property type="entry name" value="Kinase-like_dom_sf"/>
</dbReference>
<gene>
    <name evidence="12" type="primary">100634730</name>
</gene>
<reference evidence="13" key="1">
    <citation type="journal article" date="2010" name="Nature">
        <title>The Amphimedon queenslandica genome and the evolution of animal complexity.</title>
        <authorList>
            <person name="Srivastava M."/>
            <person name="Simakov O."/>
            <person name="Chapman J."/>
            <person name="Fahey B."/>
            <person name="Gauthier M.E."/>
            <person name="Mitros T."/>
            <person name="Richards G.S."/>
            <person name="Conaco C."/>
            <person name="Dacre M."/>
            <person name="Hellsten U."/>
            <person name="Larroux C."/>
            <person name="Putnam N.H."/>
            <person name="Stanke M."/>
            <person name="Adamska M."/>
            <person name="Darling A."/>
            <person name="Degnan S.M."/>
            <person name="Oakley T.H."/>
            <person name="Plachetzki D.C."/>
            <person name="Zhai Y."/>
            <person name="Adamski M."/>
            <person name="Calcino A."/>
            <person name="Cummins S.F."/>
            <person name="Goodstein D.M."/>
            <person name="Harris C."/>
            <person name="Jackson D.J."/>
            <person name="Leys S.P."/>
            <person name="Shu S."/>
            <person name="Woodcroft B.J."/>
            <person name="Vervoort M."/>
            <person name="Kosik K.S."/>
            <person name="Manning G."/>
            <person name="Degnan B.M."/>
            <person name="Rokhsar D.S."/>
        </authorList>
    </citation>
    <scope>NUCLEOTIDE SEQUENCE [LARGE SCALE GENOMIC DNA]</scope>
</reference>
<evidence type="ECO:0000256" key="4">
    <source>
        <dbReference type="ARBA" id="ARBA00022741"/>
    </source>
</evidence>
<evidence type="ECO:0000256" key="1">
    <source>
        <dbReference type="ARBA" id="ARBA00012513"/>
    </source>
</evidence>
<dbReference type="SUPFAM" id="SSF56112">
    <property type="entry name" value="Protein kinase-like (PK-like)"/>
    <property type="match status" value="1"/>
</dbReference>
<keyword evidence="4 9" id="KW-0547">Nucleotide-binding</keyword>
<dbReference type="KEGG" id="aqu:100634730"/>
<evidence type="ECO:0000256" key="9">
    <source>
        <dbReference type="PROSITE-ProRule" id="PRU10141"/>
    </source>
</evidence>
<dbReference type="STRING" id="400682.A0A1X7V0S2"/>
<comment type="catalytic activity">
    <reaction evidence="7">
        <text>L-threonyl-[protein] + ATP = O-phospho-L-threonyl-[protein] + ADP + H(+)</text>
        <dbReference type="Rhea" id="RHEA:46608"/>
        <dbReference type="Rhea" id="RHEA-COMP:11060"/>
        <dbReference type="Rhea" id="RHEA-COMP:11605"/>
        <dbReference type="ChEBI" id="CHEBI:15378"/>
        <dbReference type="ChEBI" id="CHEBI:30013"/>
        <dbReference type="ChEBI" id="CHEBI:30616"/>
        <dbReference type="ChEBI" id="CHEBI:61977"/>
        <dbReference type="ChEBI" id="CHEBI:456216"/>
        <dbReference type="EC" id="2.7.11.1"/>
    </reaction>
</comment>
<dbReference type="GO" id="GO:0035556">
    <property type="term" value="P:intracellular signal transduction"/>
    <property type="evidence" value="ECO:0007669"/>
    <property type="project" value="TreeGrafter"/>
</dbReference>
<feature type="binding site" evidence="9">
    <location>
        <position position="102"/>
    </location>
    <ligand>
        <name>ATP</name>
        <dbReference type="ChEBI" id="CHEBI:30616"/>
    </ligand>
</feature>
<evidence type="ECO:0000313" key="12">
    <source>
        <dbReference type="EnsemblMetazoa" id="Aqu2.1.33551_001"/>
    </source>
</evidence>
<dbReference type="Pfam" id="PF00069">
    <property type="entry name" value="Pkinase"/>
    <property type="match status" value="1"/>
</dbReference>
<keyword evidence="2" id="KW-0723">Serine/threonine-protein kinase</keyword>
<evidence type="ECO:0000256" key="3">
    <source>
        <dbReference type="ARBA" id="ARBA00022679"/>
    </source>
</evidence>
<feature type="region of interest" description="Disordered" evidence="10">
    <location>
        <begin position="510"/>
        <end position="602"/>
    </location>
</feature>
<name>A0A1X7V0S2_AMPQE</name>
<organism evidence="12">
    <name type="scientific">Amphimedon queenslandica</name>
    <name type="common">Sponge</name>
    <dbReference type="NCBI Taxonomy" id="400682"/>
    <lineage>
        <taxon>Eukaryota</taxon>
        <taxon>Metazoa</taxon>
        <taxon>Porifera</taxon>
        <taxon>Demospongiae</taxon>
        <taxon>Heteroscleromorpha</taxon>
        <taxon>Haplosclerida</taxon>
        <taxon>Niphatidae</taxon>
        <taxon>Amphimedon</taxon>
    </lineage>
</organism>
<dbReference type="InterPro" id="IPR017441">
    <property type="entry name" value="Protein_kinase_ATP_BS"/>
</dbReference>
<sequence length="771" mass="87084">MDRDSFQVRDRFPGVTMTLDASMTHGLRGRSNTDSCLQQLLDPIELSRLPPAVAHVPKEDWKAYVHSKKVNNYLVGATLGEGSFAKVKEAFHVLVGEKIALKIIDKKKAMKDSYVAKNFKREARLLQKLRHPNIVQLYEVIETENNYYLITELCSGGELMKHIYKHGKLSEDETRRYVRQIVSAVDHLHKAGLIHRDLKVENLLLDGNMDLKLIDFGLSNEEFIVDETGREIHCRTQCGSPAYAAPELLGQKQYDRAVDIWSIGVNMYAMLTGCLPFTVEPFNITALHAKMLQNKMNPIPDHISANATDLLRRMLTASPDKRITMDELIAHPWLSEGHALPFQPAPYPNVMTQSQINNDIVDHITDVLKLGTAMEIKQDLITNRATSLYAIYNLLASRLARYEKQFPSKAPVRPRRRSFKKKISKDQGFYDEDDSDVSSTCTAPVKLRKDVKKTTSAGSGTGHSRRPISEDFSDYHVPMSQRDGRRLSDILEERRGSVPADLMKIELEKMHKEKSQAVPQDTKSRFPRSPVRYSHPQPSQPLPPAYTNKHYHNPSPLPSEQYEIDTRTKRPTTHSGSKEMVPPPTGAWQSNPPSRSGSRASMYSKLPSLNQSMQSVDLDSYDNIEFHDVGSGTISPIGRAKFFMEDSDNGSPAATTPVNSGNPAMRQRRTASMRSRKNGIVPPSGDYSFKTELPTSAIMSELIQVTQDMRMKKAEPLSRTEMRCRHHSIDMSISIRKKSVHDCTVHFEWLSGGSYQTFSETCSDIISRSKM</sequence>
<protein>
    <recommendedName>
        <fullName evidence="1">non-specific serine/threonine protein kinase</fullName>
        <ecNumber evidence="1">2.7.11.1</ecNumber>
    </recommendedName>
</protein>
<dbReference type="EC" id="2.7.11.1" evidence="1"/>
<dbReference type="PANTHER" id="PTHR24346">
    <property type="entry name" value="MAP/MICROTUBULE AFFINITY-REGULATING KINASE"/>
    <property type="match status" value="1"/>
</dbReference>
<dbReference type="EnsemblMetazoa" id="XM_003386122.2">
    <property type="protein sequence ID" value="XP_003386170.1"/>
    <property type="gene ID" value="LOC100634730"/>
</dbReference>
<comment type="catalytic activity">
    <reaction evidence="8">
        <text>L-seryl-[protein] + ATP = O-phospho-L-seryl-[protein] + ADP + H(+)</text>
        <dbReference type="Rhea" id="RHEA:17989"/>
        <dbReference type="Rhea" id="RHEA-COMP:9863"/>
        <dbReference type="Rhea" id="RHEA-COMP:11604"/>
        <dbReference type="ChEBI" id="CHEBI:15378"/>
        <dbReference type="ChEBI" id="CHEBI:29999"/>
        <dbReference type="ChEBI" id="CHEBI:30616"/>
        <dbReference type="ChEBI" id="CHEBI:83421"/>
        <dbReference type="ChEBI" id="CHEBI:456216"/>
        <dbReference type="EC" id="2.7.11.1"/>
    </reaction>
</comment>
<reference evidence="12" key="2">
    <citation type="submission" date="2017-05" db="UniProtKB">
        <authorList>
            <consortium name="EnsemblMetazoa"/>
        </authorList>
    </citation>
    <scope>IDENTIFICATION</scope>
</reference>
<feature type="compositionally biased region" description="Polar residues" evidence="10">
    <location>
        <begin position="649"/>
        <end position="662"/>
    </location>
</feature>
<dbReference type="SMART" id="SM00220">
    <property type="entry name" value="S_TKc"/>
    <property type="match status" value="1"/>
</dbReference>
<dbReference type="PROSITE" id="PS00107">
    <property type="entry name" value="PROTEIN_KINASE_ATP"/>
    <property type="match status" value="1"/>
</dbReference>
<evidence type="ECO:0000256" key="10">
    <source>
        <dbReference type="SAM" id="MobiDB-lite"/>
    </source>
</evidence>
<dbReference type="FunFam" id="3.30.200.20:FF:000003">
    <property type="entry name" value="Non-specific serine/threonine protein kinase"/>
    <property type="match status" value="1"/>
</dbReference>
<feature type="compositionally biased region" description="Polar residues" evidence="10">
    <location>
        <begin position="587"/>
        <end position="602"/>
    </location>
</feature>
<evidence type="ECO:0000259" key="11">
    <source>
        <dbReference type="PROSITE" id="PS50011"/>
    </source>
</evidence>
<dbReference type="Gene3D" id="1.10.510.10">
    <property type="entry name" value="Transferase(Phosphotransferase) domain 1"/>
    <property type="match status" value="1"/>
</dbReference>
<dbReference type="GO" id="GO:0005524">
    <property type="term" value="F:ATP binding"/>
    <property type="evidence" value="ECO:0007669"/>
    <property type="project" value="UniProtKB-UniRule"/>
</dbReference>
<feature type="region of interest" description="Disordered" evidence="10">
    <location>
        <begin position="646"/>
        <end position="665"/>
    </location>
</feature>
<dbReference type="InParanoid" id="A0A1X7V0S2"/>
<keyword evidence="5" id="KW-0418">Kinase</keyword>
<evidence type="ECO:0000256" key="5">
    <source>
        <dbReference type="ARBA" id="ARBA00022777"/>
    </source>
</evidence>
<dbReference type="FunFam" id="1.10.510.10:FF:000391">
    <property type="entry name" value="Hormonally up-regulated neu tumor-associated kinase"/>
    <property type="match status" value="1"/>
</dbReference>
<feature type="compositionally biased region" description="Basic and acidic residues" evidence="10">
    <location>
        <begin position="482"/>
        <end position="492"/>
    </location>
</feature>
<keyword evidence="3" id="KW-0808">Transferase</keyword>
<feature type="region of interest" description="Disordered" evidence="10">
    <location>
        <begin position="452"/>
        <end position="492"/>
    </location>
</feature>
<keyword evidence="6 9" id="KW-0067">ATP-binding</keyword>
<evidence type="ECO:0000256" key="8">
    <source>
        <dbReference type="ARBA" id="ARBA00048679"/>
    </source>
</evidence>
<dbReference type="GO" id="GO:0004674">
    <property type="term" value="F:protein serine/threonine kinase activity"/>
    <property type="evidence" value="ECO:0007669"/>
    <property type="project" value="UniProtKB-KW"/>
</dbReference>